<keyword evidence="3" id="KW-0812">Transmembrane</keyword>
<dbReference type="RefSeq" id="WP_190314215.1">
    <property type="nucleotide sequence ID" value="NZ_JACNYL010000003.1"/>
</dbReference>
<gene>
    <name evidence="5" type="ORF">H8B21_13050</name>
</gene>
<evidence type="ECO:0000256" key="2">
    <source>
        <dbReference type="ARBA" id="ARBA00022679"/>
    </source>
</evidence>
<dbReference type="InterPro" id="IPR001173">
    <property type="entry name" value="Glyco_trans_2-like"/>
</dbReference>
<dbReference type="Pfam" id="PF00535">
    <property type="entry name" value="Glycos_transf_2"/>
    <property type="match status" value="1"/>
</dbReference>
<keyword evidence="2" id="KW-0808">Transferase</keyword>
<evidence type="ECO:0000313" key="5">
    <source>
        <dbReference type="EMBL" id="MBD1422497.1"/>
    </source>
</evidence>
<keyword evidence="6" id="KW-1185">Reference proteome</keyword>
<organism evidence="5 6">
    <name type="scientific">Sphingobacterium chuzhouense</name>
    <dbReference type="NCBI Taxonomy" id="1742264"/>
    <lineage>
        <taxon>Bacteria</taxon>
        <taxon>Pseudomonadati</taxon>
        <taxon>Bacteroidota</taxon>
        <taxon>Sphingobacteriia</taxon>
        <taxon>Sphingobacteriales</taxon>
        <taxon>Sphingobacteriaceae</taxon>
        <taxon>Sphingobacterium</taxon>
    </lineage>
</organism>
<dbReference type="InterPro" id="IPR029044">
    <property type="entry name" value="Nucleotide-diphossugar_trans"/>
</dbReference>
<evidence type="ECO:0000259" key="4">
    <source>
        <dbReference type="Pfam" id="PF00535"/>
    </source>
</evidence>
<protein>
    <submittedName>
        <fullName evidence="5">Glycosyltransferase family 2 protein</fullName>
    </submittedName>
</protein>
<evidence type="ECO:0000313" key="6">
    <source>
        <dbReference type="Proteomes" id="UP000651112"/>
    </source>
</evidence>
<feature type="transmembrane region" description="Helical" evidence="3">
    <location>
        <begin position="310"/>
        <end position="329"/>
    </location>
</feature>
<accession>A0ABR7XTY9</accession>
<sequence>MRYSVSIIVPMYNVQQFVEKCARHLLEQTMENIEIIFIDDCSPDESSAIVSRVLERYPSRKPHVKIIRHKMNKGLPSARNTGLVVASGEYVFHCDGDDWLETEAIERLYNAAKTNNADIVWCDWYLSFQNNERYMSQDPGSASLTSVASVELLLAGKIRYNVWNKLVKTSLYKDHNLHFPDGHGMGEDMAMIKVFAYAQKVVYLPQALYHYVQLNNDAFTKKMTAQHLEDIKYNVDTTIHFIRGIYGDNMDMFVQFFKLNVKLPFLISTDVESYERWLAWYPEANAFIDANPMFSNRAKFIQKTALRRQFWILKLYYYLIIRVVYGLIYK</sequence>
<dbReference type="SUPFAM" id="SSF53448">
    <property type="entry name" value="Nucleotide-diphospho-sugar transferases"/>
    <property type="match status" value="1"/>
</dbReference>
<dbReference type="EMBL" id="JACNYL010000003">
    <property type="protein sequence ID" value="MBD1422497.1"/>
    <property type="molecule type" value="Genomic_DNA"/>
</dbReference>
<evidence type="ECO:0000256" key="3">
    <source>
        <dbReference type="SAM" id="Phobius"/>
    </source>
</evidence>
<keyword evidence="3" id="KW-0472">Membrane</keyword>
<evidence type="ECO:0000256" key="1">
    <source>
        <dbReference type="ARBA" id="ARBA00022676"/>
    </source>
</evidence>
<keyword evidence="3" id="KW-1133">Transmembrane helix</keyword>
<dbReference type="PANTHER" id="PTHR22916:SF51">
    <property type="entry name" value="GLYCOSYLTRANSFERASE EPSH-RELATED"/>
    <property type="match status" value="1"/>
</dbReference>
<feature type="domain" description="Glycosyltransferase 2-like" evidence="4">
    <location>
        <begin position="6"/>
        <end position="140"/>
    </location>
</feature>
<dbReference type="CDD" id="cd00761">
    <property type="entry name" value="Glyco_tranf_GTA_type"/>
    <property type="match status" value="1"/>
</dbReference>
<dbReference type="Proteomes" id="UP000651112">
    <property type="component" value="Unassembled WGS sequence"/>
</dbReference>
<keyword evidence="1" id="KW-0328">Glycosyltransferase</keyword>
<reference evidence="5 6" key="1">
    <citation type="submission" date="2020-08" db="EMBL/GenBank/DDBJ databases">
        <title>Sphingobacterium sp. DN00404 isolated from aquaculture water.</title>
        <authorList>
            <person name="Zhang M."/>
        </authorList>
    </citation>
    <scope>NUCLEOTIDE SEQUENCE [LARGE SCALE GENOMIC DNA]</scope>
    <source>
        <strain evidence="5 6">KCTC 42746</strain>
    </source>
</reference>
<dbReference type="PANTHER" id="PTHR22916">
    <property type="entry name" value="GLYCOSYLTRANSFERASE"/>
    <property type="match status" value="1"/>
</dbReference>
<proteinExistence type="predicted"/>
<dbReference type="Gene3D" id="3.90.550.10">
    <property type="entry name" value="Spore Coat Polysaccharide Biosynthesis Protein SpsA, Chain A"/>
    <property type="match status" value="1"/>
</dbReference>
<name>A0ABR7XTY9_9SPHI</name>
<comment type="caution">
    <text evidence="5">The sequence shown here is derived from an EMBL/GenBank/DDBJ whole genome shotgun (WGS) entry which is preliminary data.</text>
</comment>